<proteinExistence type="predicted"/>
<organism evidence="1 2">
    <name type="scientific">Phlebia brevispora</name>
    <dbReference type="NCBI Taxonomy" id="194682"/>
    <lineage>
        <taxon>Eukaryota</taxon>
        <taxon>Fungi</taxon>
        <taxon>Dikarya</taxon>
        <taxon>Basidiomycota</taxon>
        <taxon>Agaricomycotina</taxon>
        <taxon>Agaricomycetes</taxon>
        <taxon>Polyporales</taxon>
        <taxon>Meruliaceae</taxon>
        <taxon>Phlebia</taxon>
    </lineage>
</organism>
<evidence type="ECO:0000313" key="2">
    <source>
        <dbReference type="Proteomes" id="UP001148662"/>
    </source>
</evidence>
<name>A0ACC1RZK6_9APHY</name>
<dbReference type="Proteomes" id="UP001148662">
    <property type="component" value="Unassembled WGS sequence"/>
</dbReference>
<protein>
    <submittedName>
        <fullName evidence="1">Uncharacterized protein</fullName>
    </submittedName>
</protein>
<gene>
    <name evidence="1" type="ORF">NM688_g7967</name>
</gene>
<accession>A0ACC1RZK6</accession>
<keyword evidence="2" id="KW-1185">Reference proteome</keyword>
<sequence>MATSTSTSQRTILKAQQWANGCVFQHSGGTLGPFGENLAAGTGSSYDIAAAVKSWTDEVSQYDPNNPQPSHFTQVVWKATTQVGCAEAQCSGIFPASFGLAKYFVCEYSPQGNVIGEFPQNVQRPFPPFATQMLSRGASTASAIAYIVLVLITTFFIGLSCALLLSQAVRTAPNRNWFRNFNAAVIGAAYALVLVAALAICLKRRIAVHRKLQRISKSYRTLSRSDVPKPVYRHMQQEYARACLIAYESQPKNGHQEGWGAPGSKYSGVRYRTALLQTIREIDKAAHVVLPRHPTLRPHARMLHHFRFLLPLLPRDQDGLSPLHYYDSAIQLARHASREPTEAEFILGITAASQIKKVLDECRLEALEGSTLHLPDPIHSKTK</sequence>
<reference evidence="1" key="1">
    <citation type="submission" date="2022-07" db="EMBL/GenBank/DDBJ databases">
        <title>Genome Sequence of Phlebia brevispora.</title>
        <authorList>
            <person name="Buettner E."/>
        </authorList>
    </citation>
    <scope>NUCLEOTIDE SEQUENCE</scope>
    <source>
        <strain evidence="1">MPL23</strain>
    </source>
</reference>
<evidence type="ECO:0000313" key="1">
    <source>
        <dbReference type="EMBL" id="KAJ3528656.1"/>
    </source>
</evidence>
<dbReference type="EMBL" id="JANHOG010002003">
    <property type="protein sequence ID" value="KAJ3528656.1"/>
    <property type="molecule type" value="Genomic_DNA"/>
</dbReference>
<comment type="caution">
    <text evidence="1">The sequence shown here is derived from an EMBL/GenBank/DDBJ whole genome shotgun (WGS) entry which is preliminary data.</text>
</comment>